<dbReference type="Gene3D" id="3.30.40.10">
    <property type="entry name" value="Zinc/RING finger domain, C3HC4 (zinc finger)"/>
    <property type="match status" value="1"/>
</dbReference>
<feature type="domain" description="RING-type" evidence="5">
    <location>
        <begin position="100"/>
        <end position="145"/>
    </location>
</feature>
<dbReference type="InterPro" id="IPR051834">
    <property type="entry name" value="RING_finger_E3_ligase"/>
</dbReference>
<dbReference type="SMART" id="SM00184">
    <property type="entry name" value="RING"/>
    <property type="match status" value="1"/>
</dbReference>
<evidence type="ECO:0000313" key="7">
    <source>
        <dbReference type="Proteomes" id="UP001189429"/>
    </source>
</evidence>
<keyword evidence="7" id="KW-1185">Reference proteome</keyword>
<protein>
    <recommendedName>
        <fullName evidence="5">RING-type domain-containing protein</fullName>
    </recommendedName>
</protein>
<evidence type="ECO:0000256" key="2">
    <source>
        <dbReference type="ARBA" id="ARBA00022771"/>
    </source>
</evidence>
<feature type="non-terminal residue" evidence="6">
    <location>
        <position position="1"/>
    </location>
</feature>
<gene>
    <name evidence="6" type="ORF">PCOR1329_LOCUS70631</name>
</gene>
<dbReference type="Pfam" id="PF13639">
    <property type="entry name" value="zf-RING_2"/>
    <property type="match status" value="1"/>
</dbReference>
<comment type="caution">
    <text evidence="6">The sequence shown here is derived from an EMBL/GenBank/DDBJ whole genome shotgun (WGS) entry which is preliminary data.</text>
</comment>
<sequence>PRAGLDASARGRWAAGVLPRLPAHRLPPRLARALARRLVQRLDVDRLSYEELLVLFPGNGRSRPIPSPEELARLPTRRATHREVGAGEGAALKEGIDHKCAVCYENYQLGEELKTLPCLHVYHAACIDRWLQSEIPGAVSCPVCHTEVF</sequence>
<evidence type="ECO:0000256" key="3">
    <source>
        <dbReference type="ARBA" id="ARBA00022833"/>
    </source>
</evidence>
<name>A0ABN9WU81_9DINO</name>
<dbReference type="InterPro" id="IPR013083">
    <property type="entry name" value="Znf_RING/FYVE/PHD"/>
</dbReference>
<keyword evidence="1" id="KW-0479">Metal-binding</keyword>
<dbReference type="PROSITE" id="PS50089">
    <property type="entry name" value="ZF_RING_2"/>
    <property type="match status" value="1"/>
</dbReference>
<proteinExistence type="predicted"/>
<dbReference type="EMBL" id="CAUYUJ010019342">
    <property type="protein sequence ID" value="CAK0890371.1"/>
    <property type="molecule type" value="Genomic_DNA"/>
</dbReference>
<reference evidence="6" key="1">
    <citation type="submission" date="2023-10" db="EMBL/GenBank/DDBJ databases">
        <authorList>
            <person name="Chen Y."/>
            <person name="Shah S."/>
            <person name="Dougan E. K."/>
            <person name="Thang M."/>
            <person name="Chan C."/>
        </authorList>
    </citation>
    <scope>NUCLEOTIDE SEQUENCE [LARGE SCALE GENOMIC DNA]</scope>
</reference>
<evidence type="ECO:0000256" key="4">
    <source>
        <dbReference type="PROSITE-ProRule" id="PRU00175"/>
    </source>
</evidence>
<keyword evidence="2 4" id="KW-0863">Zinc-finger</keyword>
<evidence type="ECO:0000313" key="6">
    <source>
        <dbReference type="EMBL" id="CAK0890371.1"/>
    </source>
</evidence>
<accession>A0ABN9WU81</accession>
<dbReference type="PANTHER" id="PTHR45931">
    <property type="entry name" value="SI:CH211-59O9.10"/>
    <property type="match status" value="1"/>
</dbReference>
<organism evidence="6 7">
    <name type="scientific">Prorocentrum cordatum</name>
    <dbReference type="NCBI Taxonomy" id="2364126"/>
    <lineage>
        <taxon>Eukaryota</taxon>
        <taxon>Sar</taxon>
        <taxon>Alveolata</taxon>
        <taxon>Dinophyceae</taxon>
        <taxon>Prorocentrales</taxon>
        <taxon>Prorocentraceae</taxon>
        <taxon>Prorocentrum</taxon>
    </lineage>
</organism>
<dbReference type="InterPro" id="IPR001841">
    <property type="entry name" value="Znf_RING"/>
</dbReference>
<dbReference type="SUPFAM" id="SSF57850">
    <property type="entry name" value="RING/U-box"/>
    <property type="match status" value="1"/>
</dbReference>
<evidence type="ECO:0000259" key="5">
    <source>
        <dbReference type="PROSITE" id="PS50089"/>
    </source>
</evidence>
<dbReference type="Proteomes" id="UP001189429">
    <property type="component" value="Unassembled WGS sequence"/>
</dbReference>
<keyword evidence="3" id="KW-0862">Zinc</keyword>
<evidence type="ECO:0000256" key="1">
    <source>
        <dbReference type="ARBA" id="ARBA00022723"/>
    </source>
</evidence>
<dbReference type="PANTHER" id="PTHR45931:SF3">
    <property type="entry name" value="RING ZINC FINGER-CONTAINING PROTEIN"/>
    <property type="match status" value="1"/>
</dbReference>